<dbReference type="Pfam" id="PF07715">
    <property type="entry name" value="Plug"/>
    <property type="match status" value="1"/>
</dbReference>
<comment type="caution">
    <text evidence="14">The sequence shown here is derived from an EMBL/GenBank/DDBJ whole genome shotgun (WGS) entry which is preliminary data.</text>
</comment>
<dbReference type="RefSeq" id="WP_057934970.1">
    <property type="nucleotide sequence ID" value="NZ_LMZQ01000048.1"/>
</dbReference>
<feature type="domain" description="TonB-dependent receptor-like beta-barrel" evidence="12">
    <location>
        <begin position="241"/>
        <end position="652"/>
    </location>
</feature>
<dbReference type="GO" id="GO:0009279">
    <property type="term" value="C:cell outer membrane"/>
    <property type="evidence" value="ECO:0007669"/>
    <property type="project" value="UniProtKB-SubCell"/>
</dbReference>
<gene>
    <name evidence="14" type="ORF">ASU31_25020</name>
</gene>
<sequence length="678" mass="78081">MTSKHSAYVGTMQFFLYSSILWTGFLLPLNARAQTDSSKKATQLKEVQIIEYRLTEQSKSPTPVQILSAEDLKRINSLSVADAIRYLSGVQLKDYGGIGGMKTVNVRSLGTNHTAVFLDGIQISNAQNGQVDLGKFSLNNLEEISLYSGQKPELLVPAKSYSAASSIYLKTKDPDFEKKQNQKIELGLKSGSFGLINPALVYQYKINEKLKASINTEYIHADGRYKFRYTNGVFDTTAVRNNGDVERFRLQAALFGKFRNGKWHAQAYSFLSDRGLPGAIVANRFDFTQRIWDRDFFVQGSAEKSFSNKFTIMVNGKYAYIYQRYLDPDYVTTAGFLDNRFKEQEAYLSIAAKYKINAVWEAAYASDYTFQTLDANIYRFPYPNRNTFLNVLSSSITFEQLNIQANLLSTTVVDRVKLYSSSGNKQVFSPTVMLSWKVLKGKDIRIRAFYKDIFRMPTFNDLYYTFIGNTQLNPEYTKQYDIGVTYFKSFKNQKIKFIDIQSDVYYNRVKDKIVAQPGANLYRWIMYNIGLVDIRGLELNAKTAFEPLNDFMLNIGINYTYQQAVDVTSKLEETYKDQIPYIPENSGSFLARLDYHSWHANYGFIYTGFRYNQKANNIYNYMEPWYTHDAAIGYEFKLKKVSVNINGEVNNLLNQYYDIIPNFPMPGRNYRLTLTYKL</sequence>
<dbReference type="Gene3D" id="2.40.170.20">
    <property type="entry name" value="TonB-dependent receptor, beta-barrel domain"/>
    <property type="match status" value="1"/>
</dbReference>
<dbReference type="OrthoDB" id="9762903at2"/>
<evidence type="ECO:0000256" key="1">
    <source>
        <dbReference type="ARBA" id="ARBA00004571"/>
    </source>
</evidence>
<dbReference type="Pfam" id="PF00593">
    <property type="entry name" value="TonB_dep_Rec_b-barrel"/>
    <property type="match status" value="1"/>
</dbReference>
<dbReference type="Proteomes" id="UP000051950">
    <property type="component" value="Unassembled WGS sequence"/>
</dbReference>
<dbReference type="InterPro" id="IPR039426">
    <property type="entry name" value="TonB-dep_rcpt-like"/>
</dbReference>
<dbReference type="InterPro" id="IPR012910">
    <property type="entry name" value="Plug_dom"/>
</dbReference>
<evidence type="ECO:0000256" key="9">
    <source>
        <dbReference type="ARBA" id="ARBA00023237"/>
    </source>
</evidence>
<evidence type="ECO:0000256" key="7">
    <source>
        <dbReference type="ARBA" id="ARBA00023136"/>
    </source>
</evidence>
<keyword evidence="5" id="KW-0732">Signal</keyword>
<dbReference type="InterPro" id="IPR036942">
    <property type="entry name" value="Beta-barrel_TonB_sf"/>
</dbReference>
<dbReference type="EMBL" id="LMZQ01000048">
    <property type="protein sequence ID" value="KRT13355.1"/>
    <property type="molecule type" value="Genomic_DNA"/>
</dbReference>
<accession>A0A0T5VHP5</accession>
<comment type="subcellular location">
    <subcellularLocation>
        <location evidence="1 10">Cell outer membrane</location>
        <topology evidence="1 10">Multi-pass membrane protein</topology>
    </subcellularLocation>
</comment>
<keyword evidence="9 10" id="KW-0998">Cell outer membrane</keyword>
<protein>
    <submittedName>
        <fullName evidence="14">Ligand-gated channel protein</fullName>
    </submittedName>
</protein>
<evidence type="ECO:0000256" key="5">
    <source>
        <dbReference type="ARBA" id="ARBA00022729"/>
    </source>
</evidence>
<feature type="domain" description="TonB-dependent receptor plug" evidence="13">
    <location>
        <begin position="57"/>
        <end position="150"/>
    </location>
</feature>
<evidence type="ECO:0000313" key="14">
    <source>
        <dbReference type="EMBL" id="KRT13355.1"/>
    </source>
</evidence>
<evidence type="ECO:0000259" key="13">
    <source>
        <dbReference type="Pfam" id="PF07715"/>
    </source>
</evidence>
<dbReference type="GO" id="GO:0015344">
    <property type="term" value="F:siderophore uptake transmembrane transporter activity"/>
    <property type="evidence" value="ECO:0007669"/>
    <property type="project" value="TreeGrafter"/>
</dbReference>
<evidence type="ECO:0000256" key="4">
    <source>
        <dbReference type="ARBA" id="ARBA00022692"/>
    </source>
</evidence>
<name>A0A0T5VHP5_9SPHI</name>
<evidence type="ECO:0000256" key="3">
    <source>
        <dbReference type="ARBA" id="ARBA00022452"/>
    </source>
</evidence>
<dbReference type="SUPFAM" id="SSF56935">
    <property type="entry name" value="Porins"/>
    <property type="match status" value="1"/>
</dbReference>
<dbReference type="PANTHER" id="PTHR30069:SF29">
    <property type="entry name" value="HEMOGLOBIN AND HEMOGLOBIN-HAPTOGLOBIN-BINDING PROTEIN 1-RELATED"/>
    <property type="match status" value="1"/>
</dbReference>
<proteinExistence type="inferred from homology"/>
<dbReference type="PANTHER" id="PTHR30069">
    <property type="entry name" value="TONB-DEPENDENT OUTER MEMBRANE RECEPTOR"/>
    <property type="match status" value="1"/>
</dbReference>
<evidence type="ECO:0000259" key="12">
    <source>
        <dbReference type="Pfam" id="PF00593"/>
    </source>
</evidence>
<dbReference type="InterPro" id="IPR037066">
    <property type="entry name" value="Plug_dom_sf"/>
</dbReference>
<keyword evidence="3 10" id="KW-1134">Transmembrane beta strand</keyword>
<dbReference type="AlphaFoldDB" id="A0A0T5VHP5"/>
<keyword evidence="6 11" id="KW-0798">TonB box</keyword>
<evidence type="ECO:0000256" key="10">
    <source>
        <dbReference type="PROSITE-ProRule" id="PRU01360"/>
    </source>
</evidence>
<evidence type="ECO:0000256" key="8">
    <source>
        <dbReference type="ARBA" id="ARBA00023170"/>
    </source>
</evidence>
<keyword evidence="4 10" id="KW-0812">Transmembrane</keyword>
<evidence type="ECO:0000256" key="11">
    <source>
        <dbReference type="RuleBase" id="RU003357"/>
    </source>
</evidence>
<keyword evidence="2 10" id="KW-0813">Transport</keyword>
<dbReference type="InterPro" id="IPR000531">
    <property type="entry name" value="Beta-barrel_TonB"/>
</dbReference>
<dbReference type="STRING" id="687842.ASU31_25020"/>
<keyword evidence="15" id="KW-1185">Reference proteome</keyword>
<evidence type="ECO:0000256" key="2">
    <source>
        <dbReference type="ARBA" id="ARBA00022448"/>
    </source>
</evidence>
<reference evidence="14 15" key="1">
    <citation type="submission" date="2015-11" db="EMBL/GenBank/DDBJ databases">
        <title>Sequence of Pedobacter ginsenosidimutans.</title>
        <authorList>
            <person name="Carson E."/>
            <person name="Keyser V."/>
            <person name="Newman J."/>
            <person name="Miller J."/>
        </authorList>
    </citation>
    <scope>NUCLEOTIDE SEQUENCE [LARGE SCALE GENOMIC DNA]</scope>
    <source>
        <strain evidence="14 15">KACC 14530</strain>
    </source>
</reference>
<keyword evidence="7 10" id="KW-0472">Membrane</keyword>
<dbReference type="PROSITE" id="PS52016">
    <property type="entry name" value="TONB_DEPENDENT_REC_3"/>
    <property type="match status" value="1"/>
</dbReference>
<evidence type="ECO:0000256" key="6">
    <source>
        <dbReference type="ARBA" id="ARBA00023077"/>
    </source>
</evidence>
<comment type="similarity">
    <text evidence="10 11">Belongs to the TonB-dependent receptor family.</text>
</comment>
<dbReference type="GO" id="GO:0044718">
    <property type="term" value="P:siderophore transmembrane transport"/>
    <property type="evidence" value="ECO:0007669"/>
    <property type="project" value="TreeGrafter"/>
</dbReference>
<organism evidence="14 15">
    <name type="scientific">Pedobacter ginsenosidimutans</name>
    <dbReference type="NCBI Taxonomy" id="687842"/>
    <lineage>
        <taxon>Bacteria</taxon>
        <taxon>Pseudomonadati</taxon>
        <taxon>Bacteroidota</taxon>
        <taxon>Sphingobacteriia</taxon>
        <taxon>Sphingobacteriales</taxon>
        <taxon>Sphingobacteriaceae</taxon>
        <taxon>Pedobacter</taxon>
    </lineage>
</organism>
<keyword evidence="8" id="KW-0675">Receptor</keyword>
<evidence type="ECO:0000313" key="15">
    <source>
        <dbReference type="Proteomes" id="UP000051950"/>
    </source>
</evidence>
<dbReference type="Gene3D" id="2.170.130.10">
    <property type="entry name" value="TonB-dependent receptor, plug domain"/>
    <property type="match status" value="1"/>
</dbReference>